<organism evidence="3 4">
    <name type="scientific">Candidatus Berkelbacteria bacterium CG_4_10_14_0_2_um_filter_35_9_33_12</name>
    <dbReference type="NCBI Taxonomy" id="1974499"/>
    <lineage>
        <taxon>Bacteria</taxon>
        <taxon>Candidatus Berkelbacteria</taxon>
    </lineage>
</organism>
<sequence>MHHLLILISSSQMIKKTIFIVLTLILLVTSTVLKVNKYGSSPLFFNNIIEVEKASAQESTLVPEVYDVKVSLVDTLNNPDPSKNPYISIWKEMLNLCNIAVVAFLLFVSFATIFHINLDLYGVKKALPAVLIGIVMANFSYFIVKSGIEIAETLSYSMVSSGIELSDCKEPRGEAGKCFVDEINYAIFNSAFTALWKNNNAKYGVATTATVTIAAVIGYFAFLGLGVFSGALLVVGVILIFCYSVIIVAIFYILGFLFIIRGYVLIFILIVSPAAFLCVSWDPLKNYFKQWWTQFLRWAFMAPVCVFFLWLIIVFRRAVTDGGSEPNIATVAIAVFLLYMAIQVPFKMGGTIMTAWAGFGKKLAKTGWGAWGKGFGSLNNKFDDMKKNPELYKNNWLLNRNSKIRDAKGEDKLKLIQEFGTRNSKKIGWANIPYLAKAAKLRYEQGGKKADIGGQKTIPFGLVAGPDHLIQVMKELQRPGILNAPREQQDYIVSRFINEVLDSKGKEEEVDAFKNFQWILKDKGKLASDEVDFDDSGTDQSKVAKAKALQGLYLSTMNRIREARGKGEFKNWNEAKGDKEYQGLADSQLMMEGIIDFLRGNNEGDLIRYPAIIGAIKRATGDSMDTRSSTGLSLNAYGVSANIRRFDGAIDKGNINRTLIEGETLDESSPSKKGAAFHDYPLAVGKPVAPNRGGGTPQPPRQTNQSEIEKLEKRRKVLEDEKSGLEDREVETSSIDAELKEINRKLNNTSSSAHATESKPPVVNVINDESIGGVTADSVTAETATTDPEAVQNQYLDRLIEQISMAISEGIKEGFTGLDLSKIKVDTGKAQLDASTALAPFQLQALGRVGVREKLFRSRMLKSLRSIAFGVDKKDPQQGKIINNEINNIETSIDQSFERGEMPTVEQAIKNNPTINNYLVNHPEQAPIIKNEIKEYIGAVATKQKIIEHDFGPAMEIIRGPMHGIIVNSSVSETADRQIPVMPAPINIGKGGVAEPTMRSPEISSSSQTGFNKDLQTSRPTATGENRSKANQLANQPETSEIQLEEITGFDNSQNPKS</sequence>
<feature type="transmembrane region" description="Helical" evidence="2">
    <location>
        <begin position="327"/>
        <end position="346"/>
    </location>
</feature>
<dbReference type="Proteomes" id="UP000230137">
    <property type="component" value="Unassembled WGS sequence"/>
</dbReference>
<accession>A0A2M7W4H0</accession>
<keyword evidence="2" id="KW-0812">Transmembrane</keyword>
<name>A0A2M7W4H0_9BACT</name>
<keyword evidence="2" id="KW-0472">Membrane</keyword>
<feature type="transmembrane region" description="Helical" evidence="2">
    <location>
        <begin position="93"/>
        <end position="114"/>
    </location>
</feature>
<feature type="transmembrane region" description="Helical" evidence="2">
    <location>
        <begin position="203"/>
        <end position="225"/>
    </location>
</feature>
<protein>
    <submittedName>
        <fullName evidence="3">Uncharacterized protein</fullName>
    </submittedName>
</protein>
<feature type="region of interest" description="Disordered" evidence="1">
    <location>
        <begin position="683"/>
        <end position="709"/>
    </location>
</feature>
<comment type="caution">
    <text evidence="3">The sequence shown here is derived from an EMBL/GenBank/DDBJ whole genome shotgun (WGS) entry which is preliminary data.</text>
</comment>
<feature type="transmembrane region" description="Helical" evidence="2">
    <location>
        <begin position="295"/>
        <end position="315"/>
    </location>
</feature>
<feature type="region of interest" description="Disordered" evidence="1">
    <location>
        <begin position="989"/>
        <end position="1058"/>
    </location>
</feature>
<evidence type="ECO:0000313" key="4">
    <source>
        <dbReference type="Proteomes" id="UP000230137"/>
    </source>
</evidence>
<proteinExistence type="predicted"/>
<feature type="compositionally biased region" description="Polar residues" evidence="1">
    <location>
        <begin position="1002"/>
        <end position="1042"/>
    </location>
</feature>
<evidence type="ECO:0000256" key="1">
    <source>
        <dbReference type="SAM" id="MobiDB-lite"/>
    </source>
</evidence>
<reference evidence="4" key="1">
    <citation type="submission" date="2017-09" db="EMBL/GenBank/DDBJ databases">
        <title>Depth-based differentiation of microbial function through sediment-hosted aquifers and enrichment of novel symbionts in the deep terrestrial subsurface.</title>
        <authorList>
            <person name="Probst A.J."/>
            <person name="Ladd B."/>
            <person name="Jarett J.K."/>
            <person name="Geller-Mcgrath D.E."/>
            <person name="Sieber C.M.K."/>
            <person name="Emerson J.B."/>
            <person name="Anantharaman K."/>
            <person name="Thomas B.C."/>
            <person name="Malmstrom R."/>
            <person name="Stieglmeier M."/>
            <person name="Klingl A."/>
            <person name="Woyke T."/>
            <person name="Ryan C.M."/>
            <person name="Banfield J.F."/>
        </authorList>
    </citation>
    <scope>NUCLEOTIDE SEQUENCE [LARGE SCALE GENOMIC DNA]</scope>
</reference>
<evidence type="ECO:0000256" key="2">
    <source>
        <dbReference type="SAM" id="Phobius"/>
    </source>
</evidence>
<dbReference type="AlphaFoldDB" id="A0A2M7W4H0"/>
<feature type="transmembrane region" description="Helical" evidence="2">
    <location>
        <begin position="262"/>
        <end position="283"/>
    </location>
</feature>
<feature type="transmembrane region" description="Helical" evidence="2">
    <location>
        <begin position="231"/>
        <end position="255"/>
    </location>
</feature>
<feature type="transmembrane region" description="Helical" evidence="2">
    <location>
        <begin position="126"/>
        <end position="144"/>
    </location>
</feature>
<keyword evidence="2" id="KW-1133">Transmembrane helix</keyword>
<gene>
    <name evidence="3" type="ORF">COX60_00980</name>
</gene>
<evidence type="ECO:0000313" key="3">
    <source>
        <dbReference type="EMBL" id="PJA20684.1"/>
    </source>
</evidence>
<dbReference type="EMBL" id="PFQF01000019">
    <property type="protein sequence ID" value="PJA20684.1"/>
    <property type="molecule type" value="Genomic_DNA"/>
</dbReference>